<name>A0AAX4IID4_9PEZI</name>
<feature type="transmembrane region" description="Helical" evidence="1">
    <location>
        <begin position="12"/>
        <end position="35"/>
    </location>
</feature>
<evidence type="ECO:0000313" key="2">
    <source>
        <dbReference type="EMBL" id="WQF83230.1"/>
    </source>
</evidence>
<proteinExistence type="predicted"/>
<evidence type="ECO:0000256" key="1">
    <source>
        <dbReference type="SAM" id="Phobius"/>
    </source>
</evidence>
<dbReference type="KEGG" id="cdet:87944747"/>
<protein>
    <submittedName>
        <fullName evidence="2">Uncharacterized protein</fullName>
    </submittedName>
</protein>
<dbReference type="GeneID" id="87944747"/>
<keyword evidence="1" id="KW-0812">Transmembrane</keyword>
<dbReference type="EMBL" id="CP137309">
    <property type="protein sequence ID" value="WQF83230.1"/>
    <property type="molecule type" value="Genomic_DNA"/>
</dbReference>
<keyword evidence="1" id="KW-0472">Membrane</keyword>
<accession>A0AAX4IID4</accession>
<dbReference type="Proteomes" id="UP001322277">
    <property type="component" value="Chromosome 5"/>
</dbReference>
<organism evidence="2 3">
    <name type="scientific">Colletotrichum destructivum</name>
    <dbReference type="NCBI Taxonomy" id="34406"/>
    <lineage>
        <taxon>Eukaryota</taxon>
        <taxon>Fungi</taxon>
        <taxon>Dikarya</taxon>
        <taxon>Ascomycota</taxon>
        <taxon>Pezizomycotina</taxon>
        <taxon>Sordariomycetes</taxon>
        <taxon>Hypocreomycetidae</taxon>
        <taxon>Glomerellales</taxon>
        <taxon>Glomerellaceae</taxon>
        <taxon>Colletotrichum</taxon>
        <taxon>Colletotrichum destructivum species complex</taxon>
    </lineage>
</organism>
<sequence>MARSLPRPIDTPVNVTIMLPIPLILVLVAVVSVHIDCPKYYNCSGFQEGAHTQQERFQTISAVLIPTGRVDMIPETAE</sequence>
<evidence type="ECO:0000313" key="3">
    <source>
        <dbReference type="Proteomes" id="UP001322277"/>
    </source>
</evidence>
<gene>
    <name evidence="2" type="ORF">CDEST_08244</name>
</gene>
<reference evidence="3" key="1">
    <citation type="journal article" date="2023" name="bioRxiv">
        <title>Complete genome of the Medicago anthracnose fungus, Colletotrichum destructivum, reveals a mini-chromosome-like region within a core chromosome.</title>
        <authorList>
            <person name="Lapalu N."/>
            <person name="Simon A."/>
            <person name="Lu A."/>
            <person name="Plaumann P.-L."/>
            <person name="Amselem J."/>
            <person name="Pigne S."/>
            <person name="Auger A."/>
            <person name="Koch C."/>
            <person name="Dallery J.-F."/>
            <person name="O'Connell R.J."/>
        </authorList>
    </citation>
    <scope>NUCLEOTIDE SEQUENCE [LARGE SCALE GENOMIC DNA]</scope>
    <source>
        <strain evidence="3">CBS 520.97</strain>
    </source>
</reference>
<dbReference type="RefSeq" id="XP_062780454.1">
    <property type="nucleotide sequence ID" value="XM_062924403.1"/>
</dbReference>
<keyword evidence="1" id="KW-1133">Transmembrane helix</keyword>
<keyword evidence="3" id="KW-1185">Reference proteome</keyword>
<dbReference type="AlphaFoldDB" id="A0AAX4IID4"/>